<evidence type="ECO:0000256" key="4">
    <source>
        <dbReference type="SAM" id="MobiDB-lite"/>
    </source>
</evidence>
<evidence type="ECO:0000313" key="7">
    <source>
        <dbReference type="Proteomes" id="UP000799538"/>
    </source>
</evidence>
<comment type="similarity">
    <text evidence="1">Belongs to the RTT106 family.</text>
</comment>
<evidence type="ECO:0000313" key="6">
    <source>
        <dbReference type="EMBL" id="KAF2218223.1"/>
    </source>
</evidence>
<feature type="region of interest" description="Disordered" evidence="4">
    <location>
        <begin position="330"/>
        <end position="422"/>
    </location>
</feature>
<dbReference type="InterPro" id="IPR011993">
    <property type="entry name" value="PH-like_dom_sf"/>
</dbReference>
<feature type="domain" description="Histone chaperone RTT106/FACT complex subunit SPT16-like middle" evidence="5">
    <location>
        <begin position="220"/>
        <end position="325"/>
    </location>
</feature>
<protein>
    <recommendedName>
        <fullName evidence="5">Histone chaperone RTT106/FACT complex subunit SPT16-like middle domain-containing protein</fullName>
    </recommendedName>
</protein>
<comment type="subunit">
    <text evidence="3">Interacts with histones H3 and H4.</text>
</comment>
<dbReference type="Gene3D" id="2.30.29.120">
    <property type="match status" value="1"/>
</dbReference>
<comment type="function">
    <text evidence="2">Histones H3 and H4 chaperone involved in the nucleosome formation and heterochromatin silencing. Required for the deposition of H3K56ac-carrying H3-H4 complex onto newly-replicated DNA. Plays a role in the transcriptional regulation of the cell-cycle dependent histone genes by creating a repressive structure at the core histone gene promoter.</text>
</comment>
<evidence type="ECO:0000256" key="2">
    <source>
        <dbReference type="ARBA" id="ARBA00037550"/>
    </source>
</evidence>
<dbReference type="InterPro" id="IPR013719">
    <property type="entry name" value="RTT106/SPT16-like_middle_dom"/>
</dbReference>
<dbReference type="InterPro" id="IPR050454">
    <property type="entry name" value="RTT106/SSRP1_HistChap/FACT"/>
</dbReference>
<evidence type="ECO:0000256" key="1">
    <source>
        <dbReference type="ARBA" id="ARBA00006159"/>
    </source>
</evidence>
<dbReference type="EMBL" id="ML992563">
    <property type="protein sequence ID" value="KAF2218223.1"/>
    <property type="molecule type" value="Genomic_DNA"/>
</dbReference>
<gene>
    <name evidence="6" type="ORF">BDZ85DRAFT_116889</name>
</gene>
<feature type="compositionally biased region" description="Acidic residues" evidence="4">
    <location>
        <begin position="372"/>
        <end position="422"/>
    </location>
</feature>
<dbReference type="AlphaFoldDB" id="A0A6A6FXT3"/>
<dbReference type="SUPFAM" id="SSF50729">
    <property type="entry name" value="PH domain-like"/>
    <property type="match status" value="1"/>
</dbReference>
<organism evidence="6 7">
    <name type="scientific">Elsinoe ampelina</name>
    <dbReference type="NCBI Taxonomy" id="302913"/>
    <lineage>
        <taxon>Eukaryota</taxon>
        <taxon>Fungi</taxon>
        <taxon>Dikarya</taxon>
        <taxon>Ascomycota</taxon>
        <taxon>Pezizomycotina</taxon>
        <taxon>Dothideomycetes</taxon>
        <taxon>Dothideomycetidae</taxon>
        <taxon>Myriangiales</taxon>
        <taxon>Elsinoaceae</taxon>
        <taxon>Elsinoe</taxon>
    </lineage>
</organism>
<dbReference type="Pfam" id="PF08512">
    <property type="entry name" value="Rttp106-like_middle"/>
    <property type="match status" value="1"/>
</dbReference>
<dbReference type="PANTHER" id="PTHR45849:SF3">
    <property type="entry name" value="HISTONE CHAPERONE RTT106"/>
    <property type="match status" value="1"/>
</dbReference>
<dbReference type="SMART" id="SM01287">
    <property type="entry name" value="Rtt106"/>
    <property type="match status" value="1"/>
</dbReference>
<evidence type="ECO:0000259" key="5">
    <source>
        <dbReference type="SMART" id="SM01287"/>
    </source>
</evidence>
<keyword evidence="7" id="KW-1185">Reference proteome</keyword>
<dbReference type="GO" id="GO:0042393">
    <property type="term" value="F:histone binding"/>
    <property type="evidence" value="ECO:0007669"/>
    <property type="project" value="TreeGrafter"/>
</dbReference>
<proteinExistence type="inferred from homology"/>
<name>A0A6A6FXT3_9PEZI</name>
<reference evidence="7" key="1">
    <citation type="journal article" date="2020" name="Stud. Mycol.">
        <title>101 Dothideomycetes genomes: A test case for predicting lifestyles and emergence of pathogens.</title>
        <authorList>
            <person name="Haridas S."/>
            <person name="Albert R."/>
            <person name="Binder M."/>
            <person name="Bloem J."/>
            <person name="LaButti K."/>
            <person name="Salamov A."/>
            <person name="Andreopoulos B."/>
            <person name="Baker S."/>
            <person name="Barry K."/>
            <person name="Bills G."/>
            <person name="Bluhm B."/>
            <person name="Cannon C."/>
            <person name="Castanera R."/>
            <person name="Culley D."/>
            <person name="Daum C."/>
            <person name="Ezra D."/>
            <person name="Gonzalez J."/>
            <person name="Henrissat B."/>
            <person name="Kuo A."/>
            <person name="Liang C."/>
            <person name="Lipzen A."/>
            <person name="Lutzoni F."/>
            <person name="Magnuson J."/>
            <person name="Mondo S."/>
            <person name="Nolan M."/>
            <person name="Ohm R."/>
            <person name="Pangilinan J."/>
            <person name="Park H.-J."/>
            <person name="Ramirez L."/>
            <person name="Alfaro M."/>
            <person name="Sun H."/>
            <person name="Tritt A."/>
            <person name="Yoshinaga Y."/>
            <person name="Zwiers L.-H."/>
            <person name="Turgeon B."/>
            <person name="Goodwin S."/>
            <person name="Spatafora J."/>
            <person name="Crous P."/>
            <person name="Grigoriev I."/>
        </authorList>
    </citation>
    <scope>NUCLEOTIDE SEQUENCE [LARGE SCALE GENOMIC DNA]</scope>
    <source>
        <strain evidence="7">CECT 20119</strain>
    </source>
</reference>
<dbReference type="PANTHER" id="PTHR45849">
    <property type="entry name" value="FACT COMPLEX SUBUNIT SSRP1"/>
    <property type="match status" value="1"/>
</dbReference>
<dbReference type="OrthoDB" id="75754at2759"/>
<accession>A0A6A6FXT3</accession>
<dbReference type="Gene3D" id="2.30.29.30">
    <property type="entry name" value="Pleckstrin-homology domain (PH domain)/Phosphotyrosine-binding domain (PTB)"/>
    <property type="match status" value="1"/>
</dbReference>
<feature type="compositionally biased region" description="Basic and acidic residues" evidence="4">
    <location>
        <begin position="362"/>
        <end position="371"/>
    </location>
</feature>
<dbReference type="GO" id="GO:0031491">
    <property type="term" value="F:nucleosome binding"/>
    <property type="evidence" value="ECO:0007669"/>
    <property type="project" value="TreeGrafter"/>
</dbReference>
<dbReference type="Proteomes" id="UP000799538">
    <property type="component" value="Unassembled WGS sequence"/>
</dbReference>
<sequence length="422" mass="45613">MAELDQIRSAFAQDNDLCNRVLAAAQQSRDQLQLSLDIIRYFTQSSTASEPASKKRKLDAPTNGTTSSLDLTSLPSNLSLPDVSFTIPFRKKASLAFHASPASPSEGGLLITTKDTSYTIPFSTIAHLFCLPVPEKTTKQHNFVLILSSPASGDSQFVFTLPETPYTGSSSDAGEHDTQVSLTGRTLNAHLSPFGRGIVLPSEDDFASAIPQAHRQGEVAFHVKAHLGSKEGYLFFLSTGVLFGFKKPVLFFPFDKVVSTSYTSVLQRTFNLVITVQKDAPGSGEGAAEEAGDDTEDVEFGMLDQADFAGIDAFVKGKGLDDASLAEARKAKRVGVNDPRRKKGEEGEEGQNGVKEEEGETELEKAQREMQDAEDEEDEEEEDYDPGSEGESEGEGSESEEEGDGEGQEVEGEEGEEGEDEE</sequence>
<evidence type="ECO:0000256" key="3">
    <source>
        <dbReference type="ARBA" id="ARBA00038654"/>
    </source>
</evidence>